<dbReference type="Gene3D" id="1.10.1200.10">
    <property type="entry name" value="ACP-like"/>
    <property type="match status" value="1"/>
</dbReference>
<dbReference type="SUPFAM" id="SSF56801">
    <property type="entry name" value="Acetyl-CoA synthetase-like"/>
    <property type="match status" value="1"/>
</dbReference>
<keyword evidence="2" id="KW-0597">Phosphoprotein</keyword>
<proteinExistence type="predicted"/>
<dbReference type="InterPro" id="IPR020806">
    <property type="entry name" value="PKS_PP-bd"/>
</dbReference>
<dbReference type="AlphaFoldDB" id="A0A0C3NBP0"/>
<dbReference type="Pfam" id="PF00550">
    <property type="entry name" value="PP-binding"/>
    <property type="match status" value="1"/>
</dbReference>
<dbReference type="SMART" id="SM00823">
    <property type="entry name" value="PKS_PP"/>
    <property type="match status" value="1"/>
</dbReference>
<evidence type="ECO:0000256" key="1">
    <source>
        <dbReference type="ARBA" id="ARBA00022450"/>
    </source>
</evidence>
<name>A0A0C3NBP0_PHLG1</name>
<sequence>MAATGTLSYLTCTAAQAKEFNERNPHNIVSLNQLLETRAVSHPRVSVACFPEYIPEEDRWRLLTFTFGSLLSVSDALATYYVDNTALTVRRAEDTTDRIVALLSPSCADLLVTLFSAIRLGYGVLLLAPQNTPEAVAHLCRTTNATHLVCHDSLVAQAQVAIQNVKEFSIVPLAPRTAWKTPSRQLRFGLRPEIEKDLTALVMHTSGSTGMPKGGSADLLRSMNAVSTLYLFSSTYPMTVKNIAGALAVCPGVDAFLSVPYILKMLAEHEDGLEILRVMSLVSTGGAPLPEARSTPRQDYENDKEWSWLRNLGLGARLLHFEPMGNSEGEGVFELVVDKEWTTRIVSNRSDGSFASGDLYAKHPTIPDAWRYHGRTDDIVVLVTGKKVSANPIETALRACPVVSEAIVFGAGRPALGVLILPASATVTKDDILERVHLVNASQSSYAHLLDDLVIVLPLDAGPTIPKTSKGSVTRPKALGIFAETINEAYKRLDNGIVGTHAIHEDVISHPTDDQIRAYLRSAVADVLQVAHGSGKGIAPSQSVDDNEDLFNAGIDSVRAVLVRSRLQKLVATHGKSISNNVVFEHPSIMRLVQHVIQVLDGDEDYLDPASTTEGRHRLMLELVEAYNVKTTSLGAETASKFQYSPTADTAGAVILTGVTGSLGVHVLAQILVRTHLRVIALVRASSNAEALERVKTNLAKRKLLKYYYRHQERVEAFASDLRHERLGLADATYGVCLESAVAVVHIAWPVNFAMSLDSFRPALDGTHSETQHHQ</sequence>
<dbReference type="InterPro" id="IPR009081">
    <property type="entry name" value="PP-bd_ACP"/>
</dbReference>
<dbReference type="Proteomes" id="UP000053257">
    <property type="component" value="Unassembled WGS sequence"/>
</dbReference>
<dbReference type="OrthoDB" id="429813at2759"/>
<keyword evidence="1" id="KW-0596">Phosphopantetheine</keyword>
<dbReference type="SUPFAM" id="SSF51735">
    <property type="entry name" value="NAD(P)-binding Rossmann-fold domains"/>
    <property type="match status" value="1"/>
</dbReference>
<feature type="domain" description="Carrier" evidence="3">
    <location>
        <begin position="514"/>
        <end position="600"/>
    </location>
</feature>
<evidence type="ECO:0000259" key="3">
    <source>
        <dbReference type="PROSITE" id="PS50075"/>
    </source>
</evidence>
<reference evidence="4 5" key="1">
    <citation type="journal article" date="2014" name="PLoS Genet.">
        <title>Analysis of the Phlebiopsis gigantea genome, transcriptome and secretome provides insight into its pioneer colonization strategies of wood.</title>
        <authorList>
            <person name="Hori C."/>
            <person name="Ishida T."/>
            <person name="Igarashi K."/>
            <person name="Samejima M."/>
            <person name="Suzuki H."/>
            <person name="Master E."/>
            <person name="Ferreira P."/>
            <person name="Ruiz-Duenas F.J."/>
            <person name="Held B."/>
            <person name="Canessa P."/>
            <person name="Larrondo L.F."/>
            <person name="Schmoll M."/>
            <person name="Druzhinina I.S."/>
            <person name="Kubicek C.P."/>
            <person name="Gaskell J.A."/>
            <person name="Kersten P."/>
            <person name="St John F."/>
            <person name="Glasner J."/>
            <person name="Sabat G."/>
            <person name="Splinter BonDurant S."/>
            <person name="Syed K."/>
            <person name="Yadav J."/>
            <person name="Mgbeahuruike A.C."/>
            <person name="Kovalchuk A."/>
            <person name="Asiegbu F.O."/>
            <person name="Lackner G."/>
            <person name="Hoffmeister D."/>
            <person name="Rencoret J."/>
            <person name="Gutierrez A."/>
            <person name="Sun H."/>
            <person name="Lindquist E."/>
            <person name="Barry K."/>
            <person name="Riley R."/>
            <person name="Grigoriev I.V."/>
            <person name="Henrissat B."/>
            <person name="Kues U."/>
            <person name="Berka R.M."/>
            <person name="Martinez A.T."/>
            <person name="Covert S.F."/>
            <person name="Blanchette R.A."/>
            <person name="Cullen D."/>
        </authorList>
    </citation>
    <scope>NUCLEOTIDE SEQUENCE [LARGE SCALE GENOMIC DNA]</scope>
    <source>
        <strain evidence="4 5">11061_1 CR5-6</strain>
    </source>
</reference>
<dbReference type="InterPro" id="IPR000873">
    <property type="entry name" value="AMP-dep_synth/lig_dom"/>
</dbReference>
<dbReference type="InterPro" id="IPR036736">
    <property type="entry name" value="ACP-like_sf"/>
</dbReference>
<dbReference type="InterPro" id="IPR013120">
    <property type="entry name" value="FAR_NAD-bd"/>
</dbReference>
<dbReference type="Pfam" id="PF23562">
    <property type="entry name" value="AMP-binding_C_3"/>
    <property type="match status" value="1"/>
</dbReference>
<dbReference type="InterPro" id="IPR042099">
    <property type="entry name" value="ANL_N_sf"/>
</dbReference>
<dbReference type="InterPro" id="IPR036291">
    <property type="entry name" value="NAD(P)-bd_dom_sf"/>
</dbReference>
<organism evidence="4 5">
    <name type="scientific">Phlebiopsis gigantea (strain 11061_1 CR5-6)</name>
    <name type="common">White-rot fungus</name>
    <name type="synonym">Peniophora gigantea</name>
    <dbReference type="NCBI Taxonomy" id="745531"/>
    <lineage>
        <taxon>Eukaryota</taxon>
        <taxon>Fungi</taxon>
        <taxon>Dikarya</taxon>
        <taxon>Basidiomycota</taxon>
        <taxon>Agaricomycotina</taxon>
        <taxon>Agaricomycetes</taxon>
        <taxon>Polyporales</taxon>
        <taxon>Phanerochaetaceae</taxon>
        <taxon>Phlebiopsis</taxon>
    </lineage>
</organism>
<dbReference type="PROSITE" id="PS00455">
    <property type="entry name" value="AMP_BINDING"/>
    <property type="match status" value="1"/>
</dbReference>
<dbReference type="Pfam" id="PF00501">
    <property type="entry name" value="AMP-binding"/>
    <property type="match status" value="1"/>
</dbReference>
<gene>
    <name evidence="4" type="ORF">PHLGIDRAFT_16917</name>
</gene>
<accession>A0A0C3NBP0</accession>
<evidence type="ECO:0000313" key="5">
    <source>
        <dbReference type="Proteomes" id="UP000053257"/>
    </source>
</evidence>
<dbReference type="Gene3D" id="3.40.50.720">
    <property type="entry name" value="NAD(P)-binding Rossmann-like Domain"/>
    <property type="match status" value="1"/>
</dbReference>
<dbReference type="HOGENOM" id="CLU_002220_2_2_1"/>
<dbReference type="InterPro" id="IPR020845">
    <property type="entry name" value="AMP-binding_CS"/>
</dbReference>
<dbReference type="PROSITE" id="PS50075">
    <property type="entry name" value="CARRIER"/>
    <property type="match status" value="1"/>
</dbReference>
<protein>
    <recommendedName>
        <fullName evidence="3">Carrier domain-containing protein</fullName>
    </recommendedName>
</protein>
<dbReference type="PANTHER" id="PTHR44845">
    <property type="entry name" value="CARRIER DOMAIN-CONTAINING PROTEIN"/>
    <property type="match status" value="1"/>
</dbReference>
<dbReference type="Pfam" id="PF07993">
    <property type="entry name" value="NAD_binding_4"/>
    <property type="match status" value="1"/>
</dbReference>
<evidence type="ECO:0000256" key="2">
    <source>
        <dbReference type="ARBA" id="ARBA00022553"/>
    </source>
</evidence>
<evidence type="ECO:0000313" key="4">
    <source>
        <dbReference type="EMBL" id="KIP01884.1"/>
    </source>
</evidence>
<dbReference type="GO" id="GO:0031177">
    <property type="term" value="F:phosphopantetheine binding"/>
    <property type="evidence" value="ECO:0007669"/>
    <property type="project" value="InterPro"/>
</dbReference>
<keyword evidence="5" id="KW-1185">Reference proteome</keyword>
<dbReference type="SUPFAM" id="SSF47336">
    <property type="entry name" value="ACP-like"/>
    <property type="match status" value="1"/>
</dbReference>
<dbReference type="Gene3D" id="3.40.50.12780">
    <property type="entry name" value="N-terminal domain of ligase-like"/>
    <property type="match status" value="1"/>
</dbReference>
<dbReference type="EMBL" id="KN840726">
    <property type="protein sequence ID" value="KIP01884.1"/>
    <property type="molecule type" value="Genomic_DNA"/>
</dbReference>
<dbReference type="STRING" id="745531.A0A0C3NBP0"/>
<dbReference type="PANTHER" id="PTHR44845:SF1">
    <property type="entry name" value="L-2-AMINOADIPATE REDUCTASE"/>
    <property type="match status" value="1"/>
</dbReference>